<evidence type="ECO:0000313" key="3">
    <source>
        <dbReference type="EMBL" id="MCL6740212.1"/>
    </source>
</evidence>
<feature type="region of interest" description="Disordered" evidence="1">
    <location>
        <begin position="122"/>
        <end position="143"/>
    </location>
</feature>
<proteinExistence type="predicted"/>
<protein>
    <recommendedName>
        <fullName evidence="5">Energy transducer TonB</fullName>
    </recommendedName>
</protein>
<sequence length="255" mass="27728">MSATHYSNRNGQEGTSPRRRVGSFLLAVAIEVLLLLAFLTIDFHDKPKPQFQGGAISTFDLSAEKEASASKARAKAQPQRSRPRPIFPPIKPKQVIPERPLDLIPMSKEDLEASDIAKLGSNAPGAGQLAQGSAPGDSAMVGNAPNGEPLYAAEWYREPTNQELAAYLPKTMPEDGGWGMVACRTAPRFRVEDCVELGQGPAGSHLAGAVRQAAWQFLVRPPRVGGKSLVGEWVRIRIDYSVSKRAEGRELYLRD</sequence>
<dbReference type="Proteomes" id="UP001165383">
    <property type="component" value="Unassembled WGS sequence"/>
</dbReference>
<feature type="region of interest" description="Disordered" evidence="1">
    <location>
        <begin position="67"/>
        <end position="93"/>
    </location>
</feature>
<gene>
    <name evidence="3" type="ORF">LZ518_03555</name>
</gene>
<organism evidence="3 4">
    <name type="scientific">Sphingomonas brevis</name>
    <dbReference type="NCBI Taxonomy" id="2908206"/>
    <lineage>
        <taxon>Bacteria</taxon>
        <taxon>Pseudomonadati</taxon>
        <taxon>Pseudomonadota</taxon>
        <taxon>Alphaproteobacteria</taxon>
        <taxon>Sphingomonadales</taxon>
        <taxon>Sphingomonadaceae</taxon>
        <taxon>Sphingomonas</taxon>
    </lineage>
</organism>
<keyword evidence="4" id="KW-1185">Reference proteome</keyword>
<name>A0ABT0S7V5_9SPHN</name>
<accession>A0ABT0S7V5</accession>
<feature type="compositionally biased region" description="Low complexity" evidence="1">
    <location>
        <begin position="69"/>
        <end position="80"/>
    </location>
</feature>
<keyword evidence="2" id="KW-1133">Transmembrane helix</keyword>
<evidence type="ECO:0000313" key="4">
    <source>
        <dbReference type="Proteomes" id="UP001165383"/>
    </source>
</evidence>
<reference evidence="3" key="1">
    <citation type="submission" date="2022-05" db="EMBL/GenBank/DDBJ databases">
        <authorList>
            <person name="Jo J.-H."/>
            <person name="Im W.-T."/>
        </authorList>
    </citation>
    <scope>NUCLEOTIDE SEQUENCE</scope>
    <source>
        <strain evidence="3">RB56-2</strain>
    </source>
</reference>
<dbReference type="RefSeq" id="WP_249914656.1">
    <property type="nucleotide sequence ID" value="NZ_JAMGBB010000001.1"/>
</dbReference>
<comment type="caution">
    <text evidence="3">The sequence shown here is derived from an EMBL/GenBank/DDBJ whole genome shotgun (WGS) entry which is preliminary data.</text>
</comment>
<evidence type="ECO:0000256" key="2">
    <source>
        <dbReference type="SAM" id="Phobius"/>
    </source>
</evidence>
<dbReference type="EMBL" id="JAMGBB010000001">
    <property type="protein sequence ID" value="MCL6740212.1"/>
    <property type="molecule type" value="Genomic_DNA"/>
</dbReference>
<evidence type="ECO:0000256" key="1">
    <source>
        <dbReference type="SAM" id="MobiDB-lite"/>
    </source>
</evidence>
<evidence type="ECO:0008006" key="5">
    <source>
        <dbReference type="Google" id="ProtNLM"/>
    </source>
</evidence>
<feature type="transmembrane region" description="Helical" evidence="2">
    <location>
        <begin position="21"/>
        <end position="41"/>
    </location>
</feature>
<keyword evidence="2" id="KW-0812">Transmembrane</keyword>
<keyword evidence="2" id="KW-0472">Membrane</keyword>